<dbReference type="EMBL" id="KV863510">
    <property type="protein sequence ID" value="ONK55385.1"/>
    <property type="molecule type" value="Genomic_DNA"/>
</dbReference>
<dbReference type="Proteomes" id="UP000243459">
    <property type="component" value="Unassembled WGS sequence"/>
</dbReference>
<keyword evidence="10" id="KW-0812">Transmembrane</keyword>
<dbReference type="OrthoDB" id="21204at2759"/>
<evidence type="ECO:0000256" key="8">
    <source>
        <dbReference type="PROSITE-ProRule" id="PRU00175"/>
    </source>
</evidence>
<gene>
    <name evidence="12" type="ORF">A4U43_UnF4020</name>
</gene>
<dbReference type="EC" id="2.3.2.27" evidence="2"/>
<keyword evidence="5 8" id="KW-0863">Zinc-finger</keyword>
<dbReference type="Gramene" id="ONK55385">
    <property type="protein sequence ID" value="ONK55385"/>
    <property type="gene ID" value="A4U43_UnF4020"/>
</dbReference>
<dbReference type="GO" id="GO:0016567">
    <property type="term" value="P:protein ubiquitination"/>
    <property type="evidence" value="ECO:0007669"/>
    <property type="project" value="TreeGrafter"/>
</dbReference>
<keyword evidence="6" id="KW-0833">Ubl conjugation pathway</keyword>
<evidence type="ECO:0000256" key="10">
    <source>
        <dbReference type="SAM" id="Phobius"/>
    </source>
</evidence>
<feature type="transmembrane region" description="Helical" evidence="10">
    <location>
        <begin position="466"/>
        <end position="486"/>
    </location>
</feature>
<dbReference type="GO" id="GO:0008270">
    <property type="term" value="F:zinc ion binding"/>
    <property type="evidence" value="ECO:0007669"/>
    <property type="project" value="UniProtKB-KW"/>
</dbReference>
<feature type="compositionally biased region" description="Polar residues" evidence="9">
    <location>
        <begin position="413"/>
        <end position="424"/>
    </location>
</feature>
<reference evidence="13" key="1">
    <citation type="journal article" date="2017" name="Nat. Commun.">
        <title>The asparagus genome sheds light on the origin and evolution of a young Y chromosome.</title>
        <authorList>
            <person name="Harkess A."/>
            <person name="Zhou J."/>
            <person name="Xu C."/>
            <person name="Bowers J.E."/>
            <person name="Van der Hulst R."/>
            <person name="Ayyampalayam S."/>
            <person name="Mercati F."/>
            <person name="Riccardi P."/>
            <person name="McKain M.R."/>
            <person name="Kakrana A."/>
            <person name="Tang H."/>
            <person name="Ray J."/>
            <person name="Groenendijk J."/>
            <person name="Arikit S."/>
            <person name="Mathioni S.M."/>
            <person name="Nakano M."/>
            <person name="Shan H."/>
            <person name="Telgmann-Rauber A."/>
            <person name="Kanno A."/>
            <person name="Yue Z."/>
            <person name="Chen H."/>
            <person name="Li W."/>
            <person name="Chen Y."/>
            <person name="Xu X."/>
            <person name="Zhang Y."/>
            <person name="Luo S."/>
            <person name="Chen H."/>
            <person name="Gao J."/>
            <person name="Mao Z."/>
            <person name="Pires J.C."/>
            <person name="Luo M."/>
            <person name="Kudrna D."/>
            <person name="Wing R.A."/>
            <person name="Meyers B.C."/>
            <person name="Yi K."/>
            <person name="Kong H."/>
            <person name="Lavrijsen P."/>
            <person name="Sunseri F."/>
            <person name="Falavigna A."/>
            <person name="Ye Y."/>
            <person name="Leebens-Mack J.H."/>
            <person name="Chen G."/>
        </authorList>
    </citation>
    <scope>NUCLEOTIDE SEQUENCE [LARGE SCALE GENOMIC DNA]</scope>
    <source>
        <strain evidence="13">cv. DH0086</strain>
    </source>
</reference>
<dbReference type="InterPro" id="IPR013083">
    <property type="entry name" value="Znf_RING/FYVE/PHD"/>
</dbReference>
<name>A0A1R3L703_ASPOF</name>
<dbReference type="PROSITE" id="PS50089">
    <property type="entry name" value="ZF_RING_2"/>
    <property type="match status" value="1"/>
</dbReference>
<sequence length="527" mass="59551">MDSDSHQQFYGYPQSVEHEHTTSFNHTEHPEVQCIVCRRDYTPGTEGNEVSDSISICRECKSLVVDDNEATPPIRNFRRRSLRRGRASRYGSSESIEDLFSQQFSQLITLVRQNNEIQGEDGDIPVTLPSRASHSPARNWPRNWRRPLSDIETESLDHGDSLFGETDSNISFYGGESEASFDGHSVLGREAFFQQDHESHFYTDTDIDPMHAGLDQWNSDDEDEVDWEEVNMEEASIQLVGQHGNNQDNFSSPNGSITGVQNGSLIRWRVHHHDLFADLEEPEVLPLFGNAGDYLDARGFDELLEQLAENDDSRRGAPPASIFAIRNLPLVIISKDHEQNGSLVCAVCKDPLAIDTEAKQLPCLHLYHPSCILPWLKARNSCPICRYELPTDDLEYEEGKRGMGVPQTREAHQQNQSESISAMSSDIELDEAQNELVEAVPEQADAEGGDCSESSLNRESDNGRRWYFIAAAPLVSIVGIALALWFRKPMGDRRIQCRIGEQDPRQPHRSRSTAADGHGNRRWWAFF</sequence>
<keyword evidence="10" id="KW-0472">Membrane</keyword>
<dbReference type="SUPFAM" id="SSF57850">
    <property type="entry name" value="RING/U-box"/>
    <property type="match status" value="1"/>
</dbReference>
<dbReference type="Pfam" id="PF13639">
    <property type="entry name" value="zf-RING_2"/>
    <property type="match status" value="1"/>
</dbReference>
<dbReference type="Gene3D" id="3.30.40.10">
    <property type="entry name" value="Zinc/RING finger domain, C3HC4 (zinc finger)"/>
    <property type="match status" value="1"/>
</dbReference>
<dbReference type="OMA" id="RRWWCPF"/>
<dbReference type="AlphaFoldDB" id="A0A1R3L703"/>
<keyword evidence="4" id="KW-0479">Metal-binding</keyword>
<dbReference type="GO" id="GO:0005737">
    <property type="term" value="C:cytoplasm"/>
    <property type="evidence" value="ECO:0007669"/>
    <property type="project" value="TreeGrafter"/>
</dbReference>
<evidence type="ECO:0000256" key="2">
    <source>
        <dbReference type="ARBA" id="ARBA00012483"/>
    </source>
</evidence>
<dbReference type="PANTHER" id="PTHR15710:SF242">
    <property type="entry name" value="OS06G0633500 PROTEIN"/>
    <property type="match status" value="1"/>
</dbReference>
<evidence type="ECO:0000256" key="6">
    <source>
        <dbReference type="ARBA" id="ARBA00022786"/>
    </source>
</evidence>
<keyword evidence="7" id="KW-0862">Zinc</keyword>
<dbReference type="PANTHER" id="PTHR15710">
    <property type="entry name" value="E3 UBIQUITIN-PROTEIN LIGASE PRAJA"/>
    <property type="match status" value="1"/>
</dbReference>
<evidence type="ECO:0000256" key="4">
    <source>
        <dbReference type="ARBA" id="ARBA00022723"/>
    </source>
</evidence>
<dbReference type="SMART" id="SM00184">
    <property type="entry name" value="RING"/>
    <property type="match status" value="1"/>
</dbReference>
<evidence type="ECO:0000256" key="9">
    <source>
        <dbReference type="SAM" id="MobiDB-lite"/>
    </source>
</evidence>
<proteinExistence type="predicted"/>
<keyword evidence="3" id="KW-0808">Transferase</keyword>
<keyword evidence="13" id="KW-1185">Reference proteome</keyword>
<evidence type="ECO:0000256" key="3">
    <source>
        <dbReference type="ARBA" id="ARBA00022679"/>
    </source>
</evidence>
<comment type="catalytic activity">
    <reaction evidence="1">
        <text>S-ubiquitinyl-[E2 ubiquitin-conjugating enzyme]-L-cysteine + [acceptor protein]-L-lysine = [E2 ubiquitin-conjugating enzyme]-L-cysteine + N(6)-ubiquitinyl-[acceptor protein]-L-lysine.</text>
        <dbReference type="EC" id="2.3.2.27"/>
    </reaction>
</comment>
<feature type="domain" description="RING-type" evidence="11">
    <location>
        <begin position="345"/>
        <end position="386"/>
    </location>
</feature>
<accession>A0A1R3L703</accession>
<evidence type="ECO:0000256" key="5">
    <source>
        <dbReference type="ARBA" id="ARBA00022771"/>
    </source>
</evidence>
<organism evidence="12 13">
    <name type="scientific">Asparagus officinalis</name>
    <name type="common">Garden asparagus</name>
    <dbReference type="NCBI Taxonomy" id="4686"/>
    <lineage>
        <taxon>Eukaryota</taxon>
        <taxon>Viridiplantae</taxon>
        <taxon>Streptophyta</taxon>
        <taxon>Embryophyta</taxon>
        <taxon>Tracheophyta</taxon>
        <taxon>Spermatophyta</taxon>
        <taxon>Magnoliopsida</taxon>
        <taxon>Liliopsida</taxon>
        <taxon>Asparagales</taxon>
        <taxon>Asparagaceae</taxon>
        <taxon>Asparagoideae</taxon>
        <taxon>Asparagus</taxon>
    </lineage>
</organism>
<keyword evidence="10" id="KW-1133">Transmembrane helix</keyword>
<dbReference type="GO" id="GO:0061630">
    <property type="term" value="F:ubiquitin protein ligase activity"/>
    <property type="evidence" value="ECO:0007669"/>
    <property type="project" value="UniProtKB-EC"/>
</dbReference>
<protein>
    <recommendedName>
        <fullName evidence="2">RING-type E3 ubiquitin transferase</fullName>
        <ecNumber evidence="2">2.3.2.27</ecNumber>
    </recommendedName>
</protein>
<evidence type="ECO:0000313" key="13">
    <source>
        <dbReference type="Proteomes" id="UP000243459"/>
    </source>
</evidence>
<evidence type="ECO:0000256" key="7">
    <source>
        <dbReference type="ARBA" id="ARBA00022833"/>
    </source>
</evidence>
<dbReference type="InterPro" id="IPR001841">
    <property type="entry name" value="Znf_RING"/>
</dbReference>
<evidence type="ECO:0000259" key="11">
    <source>
        <dbReference type="PROSITE" id="PS50089"/>
    </source>
</evidence>
<feature type="region of interest" description="Disordered" evidence="9">
    <location>
        <begin position="398"/>
        <end position="424"/>
    </location>
</feature>
<evidence type="ECO:0000313" key="12">
    <source>
        <dbReference type="EMBL" id="ONK55385.1"/>
    </source>
</evidence>
<dbReference type="FunFam" id="3.30.40.10:FF:000022">
    <property type="entry name" value="E3 ubiquitin-protein ligase RING1-like"/>
    <property type="match status" value="1"/>
</dbReference>
<evidence type="ECO:0000256" key="1">
    <source>
        <dbReference type="ARBA" id="ARBA00000900"/>
    </source>
</evidence>